<gene>
    <name evidence="2" type="ORF">SIL82_03430</name>
</gene>
<evidence type="ECO:0000256" key="1">
    <source>
        <dbReference type="SAM" id="Phobius"/>
    </source>
</evidence>
<accession>A0ABU4PHF3</accession>
<organism evidence="2 3">
    <name type="scientific">Sphingomonas echinoides</name>
    <dbReference type="NCBI Taxonomy" id="59803"/>
    <lineage>
        <taxon>Bacteria</taxon>
        <taxon>Pseudomonadati</taxon>
        <taxon>Pseudomonadota</taxon>
        <taxon>Alphaproteobacteria</taxon>
        <taxon>Sphingomonadales</taxon>
        <taxon>Sphingomonadaceae</taxon>
        <taxon>Sphingomonas</taxon>
    </lineage>
</organism>
<evidence type="ECO:0000313" key="2">
    <source>
        <dbReference type="EMBL" id="MDX5983297.1"/>
    </source>
</evidence>
<evidence type="ECO:0000313" key="3">
    <source>
        <dbReference type="Proteomes" id="UP001279660"/>
    </source>
</evidence>
<sequence length="183" mass="20211">MMEATGLLSAGESTTAMAYIKARRGISPRQMKAILLVCMLAIGIPIGAWVSGSWLDALVSVEFAFVGLGLGLLIIQRLAGTSLRKALAERGQAYEQVLTFRLTPETLVYDLGDLTMAARWPCVTDLYQTRKYWVFLVQSSAMVLPRRFFATPEAERDFIVAAMSRMTNAALARSPDAARFVRR</sequence>
<feature type="transmembrane region" description="Helical" evidence="1">
    <location>
        <begin position="33"/>
        <end position="51"/>
    </location>
</feature>
<reference evidence="2 3" key="1">
    <citation type="submission" date="2023-11" db="EMBL/GenBank/DDBJ databases">
        <title>MicrobeMod: A computational toolkit for identifying prokaryotic methylation and restriction-modification with nanopore sequencing.</title>
        <authorList>
            <person name="Crits-Christoph A."/>
            <person name="Kang S.C."/>
            <person name="Lee H."/>
            <person name="Ostrov N."/>
        </authorList>
    </citation>
    <scope>NUCLEOTIDE SEQUENCE [LARGE SCALE GENOMIC DNA]</scope>
    <source>
        <strain evidence="2 3">ATCC 14820</strain>
    </source>
</reference>
<keyword evidence="1" id="KW-1133">Transmembrane helix</keyword>
<feature type="transmembrane region" description="Helical" evidence="1">
    <location>
        <begin position="57"/>
        <end position="75"/>
    </location>
</feature>
<protein>
    <submittedName>
        <fullName evidence="2">YcxB family protein</fullName>
    </submittedName>
</protein>
<dbReference type="EMBL" id="JAWXXV010000001">
    <property type="protein sequence ID" value="MDX5983297.1"/>
    <property type="molecule type" value="Genomic_DNA"/>
</dbReference>
<name>A0ABU4PHF3_9SPHN</name>
<dbReference type="Proteomes" id="UP001279660">
    <property type="component" value="Unassembled WGS sequence"/>
</dbReference>
<proteinExistence type="predicted"/>
<keyword evidence="3" id="KW-1185">Reference proteome</keyword>
<keyword evidence="1" id="KW-0812">Transmembrane</keyword>
<comment type="caution">
    <text evidence="2">The sequence shown here is derived from an EMBL/GenBank/DDBJ whole genome shotgun (WGS) entry which is preliminary data.</text>
</comment>
<keyword evidence="1" id="KW-0472">Membrane</keyword>
<dbReference type="RefSeq" id="WP_010405348.1">
    <property type="nucleotide sequence ID" value="NZ_JAWXXV010000001.1"/>
</dbReference>